<keyword evidence="4" id="KW-1185">Reference proteome</keyword>
<dbReference type="EMBL" id="JBHUMF010000001">
    <property type="protein sequence ID" value="MFD2679203.1"/>
    <property type="molecule type" value="Genomic_DNA"/>
</dbReference>
<dbReference type="Proteomes" id="UP001597506">
    <property type="component" value="Unassembled WGS sequence"/>
</dbReference>
<sequence length="185" mass="21245">MKTVEAIKDKQQILNMKKYLKSHSSRDYCLFLLGINTGIRIHTLLHTQVKDVLSDSGSVFHYLPSNSIDYPPIYLNEQVRNAIKQCIAVEKLQHNDYLFKSRKTTHPISRQQAYRIINDAARDAGIEESIGTHTLRKTFGYHAFKKGIAISLIQKRLQQCTSSETLHYLGLKKDKSTEIELDVNL</sequence>
<dbReference type="InterPro" id="IPR002104">
    <property type="entry name" value="Integrase_catalytic"/>
</dbReference>
<evidence type="ECO:0000313" key="4">
    <source>
        <dbReference type="Proteomes" id="UP001597506"/>
    </source>
</evidence>
<proteinExistence type="predicted"/>
<protein>
    <submittedName>
        <fullName evidence="3">Tyrosine-type recombinase/integrase</fullName>
    </submittedName>
</protein>
<reference evidence="4" key="1">
    <citation type="journal article" date="2019" name="Int. J. Syst. Evol. Microbiol.">
        <title>The Global Catalogue of Microorganisms (GCM) 10K type strain sequencing project: providing services to taxonomists for standard genome sequencing and annotation.</title>
        <authorList>
            <consortium name="The Broad Institute Genomics Platform"/>
            <consortium name="The Broad Institute Genome Sequencing Center for Infectious Disease"/>
            <person name="Wu L."/>
            <person name="Ma J."/>
        </authorList>
    </citation>
    <scope>NUCLEOTIDE SEQUENCE [LARGE SCALE GENOMIC DNA]</scope>
    <source>
        <strain evidence="4">KCTC 3913</strain>
    </source>
</reference>
<dbReference type="SUPFAM" id="SSF56349">
    <property type="entry name" value="DNA breaking-rejoining enzymes"/>
    <property type="match status" value="1"/>
</dbReference>
<feature type="domain" description="Tyr recombinase" evidence="2">
    <location>
        <begin position="1"/>
        <end position="181"/>
    </location>
</feature>
<comment type="caution">
    <text evidence="3">The sequence shown here is derived from an EMBL/GenBank/DDBJ whole genome shotgun (WGS) entry which is preliminary data.</text>
</comment>
<name>A0ABW5RL21_9BACI</name>
<dbReference type="RefSeq" id="WP_377931640.1">
    <property type="nucleotide sequence ID" value="NZ_JBHUMF010000001.1"/>
</dbReference>
<evidence type="ECO:0000313" key="3">
    <source>
        <dbReference type="EMBL" id="MFD2679203.1"/>
    </source>
</evidence>
<accession>A0ABW5RL21</accession>
<dbReference type="Gene3D" id="1.10.443.10">
    <property type="entry name" value="Intergrase catalytic core"/>
    <property type="match status" value="1"/>
</dbReference>
<organism evidence="3 4">
    <name type="scientific">Bacillus seohaeanensis</name>
    <dbReference type="NCBI Taxonomy" id="284580"/>
    <lineage>
        <taxon>Bacteria</taxon>
        <taxon>Bacillati</taxon>
        <taxon>Bacillota</taxon>
        <taxon>Bacilli</taxon>
        <taxon>Bacillales</taxon>
        <taxon>Bacillaceae</taxon>
        <taxon>Bacillus</taxon>
    </lineage>
</organism>
<dbReference type="Pfam" id="PF00589">
    <property type="entry name" value="Phage_integrase"/>
    <property type="match status" value="1"/>
</dbReference>
<gene>
    <name evidence="3" type="ORF">ACFSUL_00405</name>
</gene>
<keyword evidence="1" id="KW-0233">DNA recombination</keyword>
<evidence type="ECO:0000256" key="1">
    <source>
        <dbReference type="ARBA" id="ARBA00023172"/>
    </source>
</evidence>
<dbReference type="InterPro" id="IPR011010">
    <property type="entry name" value="DNA_brk_join_enz"/>
</dbReference>
<dbReference type="InterPro" id="IPR013762">
    <property type="entry name" value="Integrase-like_cat_sf"/>
</dbReference>
<dbReference type="PROSITE" id="PS51898">
    <property type="entry name" value="TYR_RECOMBINASE"/>
    <property type="match status" value="1"/>
</dbReference>
<evidence type="ECO:0000259" key="2">
    <source>
        <dbReference type="PROSITE" id="PS51898"/>
    </source>
</evidence>